<sequence>MGDTTKEDCRINENFWKNCVELIEKTLVPEKSIGASRPCEQKDFREYRQTVDEKLNVLKCTLQSMCYNNNNDSINLLIETPIEKLFTVHLLLLIGEHCEQNVWNTAHSVHLSKELESILCDICHCTNVYQIMIKNDIISSMLLILRPKLFKNTWKAYPAAVTSYKWLLQQVQKPRLLNYMTDILPTALIILDDYVPNNKIIALECLRIIMEHGFMARELVEHGYADVIFDALEHLTHHREAQYIIPLYSCISLVLRTLEIDNNDENLLEWSKRDDVLLTLLNNMECEQNLELRETYMLSLLPLLTKIGSAKWCKRLTRIIVEYCQHYTHIKTIRATLRTARGLLQLFHPRMAAHCVVLYTAFLKLWMDLAEAAVFDNETIHILKECIFLLQKLTPVVGRVIYDDRVRLIINNCSQFAT</sequence>
<dbReference type="PANTHER" id="PTHR32226:SF2">
    <property type="entry name" value="TELO2-INTERACTING PROTEIN 2"/>
    <property type="match status" value="1"/>
</dbReference>
<accession>A0AAJ7CDN2</accession>
<keyword evidence="2" id="KW-1185">Reference proteome</keyword>
<comment type="similarity">
    <text evidence="1">Belongs to the TTI2 family.</text>
</comment>
<evidence type="ECO:0000313" key="2">
    <source>
        <dbReference type="Proteomes" id="UP000694920"/>
    </source>
</evidence>
<dbReference type="RefSeq" id="XP_015608224.1">
    <property type="nucleotide sequence ID" value="XM_015752738.2"/>
</dbReference>
<dbReference type="InterPro" id="IPR018870">
    <property type="entry name" value="Tti2"/>
</dbReference>
<dbReference type="GO" id="GO:0005634">
    <property type="term" value="C:nucleus"/>
    <property type="evidence" value="ECO:0007669"/>
    <property type="project" value="TreeGrafter"/>
</dbReference>
<dbReference type="KEGG" id="ccin:107274018"/>
<dbReference type="Proteomes" id="UP000694920">
    <property type="component" value="Unplaced"/>
</dbReference>
<dbReference type="GO" id="GO:0005829">
    <property type="term" value="C:cytosol"/>
    <property type="evidence" value="ECO:0007669"/>
    <property type="project" value="TreeGrafter"/>
</dbReference>
<reference evidence="3" key="1">
    <citation type="submission" date="2025-08" db="UniProtKB">
        <authorList>
            <consortium name="RefSeq"/>
        </authorList>
    </citation>
    <scope>IDENTIFICATION</scope>
</reference>
<evidence type="ECO:0000256" key="1">
    <source>
        <dbReference type="ARBA" id="ARBA00034736"/>
    </source>
</evidence>
<protein>
    <submittedName>
        <fullName evidence="3">TELO2-interacting protein 2</fullName>
    </submittedName>
</protein>
<dbReference type="GO" id="GO:0110078">
    <property type="term" value="C:TTT Hsp90 cochaperone complex"/>
    <property type="evidence" value="ECO:0007669"/>
    <property type="project" value="InterPro"/>
</dbReference>
<gene>
    <name evidence="3" type="primary">LOC107274018</name>
</gene>
<organism evidence="2 3">
    <name type="scientific">Cephus cinctus</name>
    <name type="common">Wheat stem sawfly</name>
    <dbReference type="NCBI Taxonomy" id="211228"/>
    <lineage>
        <taxon>Eukaryota</taxon>
        <taxon>Metazoa</taxon>
        <taxon>Ecdysozoa</taxon>
        <taxon>Arthropoda</taxon>
        <taxon>Hexapoda</taxon>
        <taxon>Insecta</taxon>
        <taxon>Pterygota</taxon>
        <taxon>Neoptera</taxon>
        <taxon>Endopterygota</taxon>
        <taxon>Hymenoptera</taxon>
        <taxon>Cephoidea</taxon>
        <taxon>Cephidae</taxon>
        <taxon>Cephus</taxon>
    </lineage>
</organism>
<name>A0AAJ7CDN2_CEPCN</name>
<dbReference type="InterPro" id="IPR016024">
    <property type="entry name" value="ARM-type_fold"/>
</dbReference>
<dbReference type="Pfam" id="PF10521">
    <property type="entry name" value="Tti2"/>
    <property type="match status" value="1"/>
</dbReference>
<dbReference type="SUPFAM" id="SSF48371">
    <property type="entry name" value="ARM repeat"/>
    <property type="match status" value="1"/>
</dbReference>
<dbReference type="PANTHER" id="PTHR32226">
    <property type="entry name" value="TELO2-INTERACTING PROTEIN 2"/>
    <property type="match status" value="1"/>
</dbReference>
<dbReference type="AlphaFoldDB" id="A0AAJ7CDN2"/>
<evidence type="ECO:0000313" key="3">
    <source>
        <dbReference type="RefSeq" id="XP_015608224.1"/>
    </source>
</evidence>
<proteinExistence type="inferred from homology"/>
<dbReference type="GeneID" id="107274018"/>